<keyword evidence="7 10" id="KW-0808">Transferase</keyword>
<dbReference type="HAMAP" id="MF_00392">
    <property type="entry name" value="LpxB"/>
    <property type="match status" value="1"/>
</dbReference>
<dbReference type="NCBIfam" id="TIGR00215">
    <property type="entry name" value="lpxB"/>
    <property type="match status" value="1"/>
</dbReference>
<gene>
    <name evidence="10 11" type="primary">lpxB</name>
    <name evidence="11" type="ORF">Q3M24_18415</name>
</gene>
<keyword evidence="8 10" id="KW-0443">Lipid metabolism</keyword>
<evidence type="ECO:0000256" key="10">
    <source>
        <dbReference type="HAMAP-Rule" id="MF_00392"/>
    </source>
</evidence>
<dbReference type="GO" id="GO:0005543">
    <property type="term" value="F:phospholipid binding"/>
    <property type="evidence" value="ECO:0007669"/>
    <property type="project" value="TreeGrafter"/>
</dbReference>
<keyword evidence="6 10" id="KW-0328">Glycosyltransferase</keyword>
<dbReference type="PANTHER" id="PTHR30372:SF4">
    <property type="entry name" value="LIPID-A-DISACCHARIDE SYNTHASE, MITOCHONDRIAL-RELATED"/>
    <property type="match status" value="1"/>
</dbReference>
<dbReference type="GO" id="GO:0008915">
    <property type="term" value="F:lipid-A-disaccharide synthase activity"/>
    <property type="evidence" value="ECO:0007669"/>
    <property type="project" value="UniProtKB-UniRule"/>
</dbReference>
<evidence type="ECO:0000256" key="6">
    <source>
        <dbReference type="ARBA" id="ARBA00022676"/>
    </source>
</evidence>
<reference evidence="11" key="1">
    <citation type="journal article" date="2024" name="Syst. Appl. Microbiol.">
        <title>First single-strain enrichments of Electrothrix cable bacteria, description of E. aestuarii sp. nov. and E. rattekaaiensis sp. nov., and proposal of a cable bacteria taxonomy following the rules of the SeqCode.</title>
        <authorList>
            <person name="Plum-Jensen L.E."/>
            <person name="Schramm A."/>
            <person name="Marshall I.P.G."/>
        </authorList>
    </citation>
    <scope>NUCLEOTIDE SEQUENCE</scope>
    <source>
        <strain evidence="11">Rat1</strain>
    </source>
</reference>
<accession>A0AAU8LTP1</accession>
<comment type="function">
    <text evidence="1 10">Condensation of UDP-2,3-diacylglucosamine and 2,3-diacylglucosamine-1-phosphate to form lipid A disaccharide, a precursor of lipid A, a phosphorylated glycolipid that anchors the lipopolysaccharide to the outer membrane of the cell.</text>
</comment>
<evidence type="ECO:0000256" key="7">
    <source>
        <dbReference type="ARBA" id="ARBA00022679"/>
    </source>
</evidence>
<evidence type="ECO:0000256" key="4">
    <source>
        <dbReference type="ARBA" id="ARBA00022516"/>
    </source>
</evidence>
<dbReference type="EC" id="2.4.1.182" evidence="2 10"/>
<dbReference type="AlphaFoldDB" id="A0AAU8LTP1"/>
<keyword evidence="5 10" id="KW-0441">Lipid A biosynthesis</keyword>
<evidence type="ECO:0000256" key="2">
    <source>
        <dbReference type="ARBA" id="ARBA00012687"/>
    </source>
</evidence>
<dbReference type="Pfam" id="PF02684">
    <property type="entry name" value="LpxB"/>
    <property type="match status" value="1"/>
</dbReference>
<name>A0AAU8LTP1_9BACT</name>
<evidence type="ECO:0000256" key="5">
    <source>
        <dbReference type="ARBA" id="ARBA00022556"/>
    </source>
</evidence>
<comment type="pathway">
    <text evidence="10">Bacterial outer membrane biogenesis; LPS lipid A biosynthesis.</text>
</comment>
<protein>
    <recommendedName>
        <fullName evidence="3 10">Lipid-A-disaccharide synthase</fullName>
        <ecNumber evidence="2 10">2.4.1.182</ecNumber>
    </recommendedName>
</protein>
<proteinExistence type="inferred from homology"/>
<dbReference type="GO" id="GO:0009245">
    <property type="term" value="P:lipid A biosynthetic process"/>
    <property type="evidence" value="ECO:0007669"/>
    <property type="project" value="UniProtKB-UniRule"/>
</dbReference>
<dbReference type="GO" id="GO:0016020">
    <property type="term" value="C:membrane"/>
    <property type="evidence" value="ECO:0007669"/>
    <property type="project" value="GOC"/>
</dbReference>
<evidence type="ECO:0000313" key="11">
    <source>
        <dbReference type="EMBL" id="XCN72256.1"/>
    </source>
</evidence>
<reference evidence="11" key="2">
    <citation type="submission" date="2024-06" db="EMBL/GenBank/DDBJ databases">
        <authorList>
            <person name="Plum-Jensen L.E."/>
            <person name="Schramm A."/>
            <person name="Marshall I.P.G."/>
        </authorList>
    </citation>
    <scope>NUCLEOTIDE SEQUENCE</scope>
    <source>
        <strain evidence="11">Rat1</strain>
    </source>
</reference>
<sequence length="394" mass="43607">MTTHIMIVAGEASGDMHGARLVEAMQAMQPNLSFSGIGGRELAAAGVEMLFDASKLAVVGITEVLSHLGDILAARKALIHRMQEKKPALLILIDYPDFNLLLAAKAKKMGIPVFYYISPQVWAWRSGRVKKIGKLTNRVGVILPFEKDFYASRGIEVDFVGHPLKDTVKKDKVLTRDKFIRDHNLPIDPETRIIGLLPGSRSKEIRSLLPDFLAAAQILINKEPEQKWAFLLPQASTISEELLLESGLATCRAHTDKQLAIHVLTDNRYDLMAACDAVVAASGTVTLELAILGIPTLTTYRVSPRTYRLGRLLVRHIRFFSLVNLIADKEVIPELLQDDVTPETIAEHLQRMITDRVYRTTLLQGLAEVDEKLGPPGCAQRAAELAFTCMDKDG</sequence>
<comment type="similarity">
    <text evidence="10">Belongs to the LpxB family.</text>
</comment>
<evidence type="ECO:0000256" key="8">
    <source>
        <dbReference type="ARBA" id="ARBA00023098"/>
    </source>
</evidence>
<dbReference type="PANTHER" id="PTHR30372">
    <property type="entry name" value="LIPID-A-DISACCHARIDE SYNTHASE"/>
    <property type="match status" value="1"/>
</dbReference>
<evidence type="ECO:0000256" key="9">
    <source>
        <dbReference type="ARBA" id="ARBA00048975"/>
    </source>
</evidence>
<keyword evidence="4 10" id="KW-0444">Lipid biosynthesis</keyword>
<dbReference type="Gene3D" id="3.40.50.2000">
    <property type="entry name" value="Glycogen Phosphorylase B"/>
    <property type="match status" value="1"/>
</dbReference>
<dbReference type="SUPFAM" id="SSF53756">
    <property type="entry name" value="UDP-Glycosyltransferase/glycogen phosphorylase"/>
    <property type="match status" value="1"/>
</dbReference>
<dbReference type="KEGG" id="eaj:Q3M24_18415"/>
<dbReference type="EMBL" id="CP159373">
    <property type="protein sequence ID" value="XCN72256.1"/>
    <property type="molecule type" value="Genomic_DNA"/>
</dbReference>
<organism evidence="11">
    <name type="scientific">Candidatus Electrothrix aestuarii</name>
    <dbReference type="NCBI Taxonomy" id="3062594"/>
    <lineage>
        <taxon>Bacteria</taxon>
        <taxon>Pseudomonadati</taxon>
        <taxon>Thermodesulfobacteriota</taxon>
        <taxon>Desulfobulbia</taxon>
        <taxon>Desulfobulbales</taxon>
        <taxon>Desulfobulbaceae</taxon>
        <taxon>Candidatus Electrothrix</taxon>
    </lineage>
</organism>
<evidence type="ECO:0000256" key="3">
    <source>
        <dbReference type="ARBA" id="ARBA00020902"/>
    </source>
</evidence>
<dbReference type="InterPro" id="IPR003835">
    <property type="entry name" value="Glyco_trans_19"/>
</dbReference>
<evidence type="ECO:0000256" key="1">
    <source>
        <dbReference type="ARBA" id="ARBA00002056"/>
    </source>
</evidence>
<comment type="catalytic activity">
    <reaction evidence="9 10">
        <text>a lipid X + a UDP-2-N,3-O-bis[(3R)-3-hydroxyacyl]-alpha-D-glucosamine = a lipid A disaccharide + UDP + H(+)</text>
        <dbReference type="Rhea" id="RHEA:67828"/>
        <dbReference type="ChEBI" id="CHEBI:15378"/>
        <dbReference type="ChEBI" id="CHEBI:58223"/>
        <dbReference type="ChEBI" id="CHEBI:137748"/>
        <dbReference type="ChEBI" id="CHEBI:176338"/>
        <dbReference type="ChEBI" id="CHEBI:176343"/>
        <dbReference type="EC" id="2.4.1.182"/>
    </reaction>
</comment>